<dbReference type="GO" id="GO:0008168">
    <property type="term" value="F:methyltransferase activity"/>
    <property type="evidence" value="ECO:0007669"/>
    <property type="project" value="UniProtKB-KW"/>
</dbReference>
<dbReference type="AlphaFoldDB" id="A0A0F5Q2W1"/>
<dbReference type="InterPro" id="IPR028973">
    <property type="entry name" value="PhnB-like"/>
</dbReference>
<dbReference type="InterPro" id="IPR029068">
    <property type="entry name" value="Glyas_Bleomycin-R_OHBP_Dase"/>
</dbReference>
<keyword evidence="2" id="KW-0808">Transferase</keyword>
<dbReference type="PANTHER" id="PTHR33990">
    <property type="entry name" value="PROTEIN YJDN-RELATED"/>
    <property type="match status" value="1"/>
</dbReference>
<protein>
    <submittedName>
        <fullName evidence="2">3-demethylubiquinone-9 3-methyltransferase</fullName>
    </submittedName>
</protein>
<keyword evidence="2" id="KW-0830">Ubiquinone</keyword>
<dbReference type="PANTHER" id="PTHR33990:SF4">
    <property type="entry name" value="PHNB-LIKE DOMAIN-CONTAINING PROTEIN"/>
    <property type="match status" value="1"/>
</dbReference>
<sequence>MSQTFTPFLTFQNGQAEAAMTFYCSVFPDSQITRINRYTVGMPGPEGTVITAEFTLGGRTFMASDSFITHDWDFTPAISVYVECQSRAELEAAFAALSEGGRVYMPADNYGFSQLFGWVGDRFGVTWQLNLA</sequence>
<dbReference type="InterPro" id="IPR009725">
    <property type="entry name" value="3_dmu_93_MTrfase"/>
</dbReference>
<dbReference type="GO" id="GO:0032259">
    <property type="term" value="P:methylation"/>
    <property type="evidence" value="ECO:0007669"/>
    <property type="project" value="UniProtKB-KW"/>
</dbReference>
<dbReference type="EMBL" id="LANJ01000046">
    <property type="protein sequence ID" value="KKC35237.1"/>
    <property type="molecule type" value="Genomic_DNA"/>
</dbReference>
<dbReference type="Gene3D" id="3.30.720.100">
    <property type="match status" value="1"/>
</dbReference>
<dbReference type="SUPFAM" id="SSF54593">
    <property type="entry name" value="Glyoxalase/Bleomycin resistance protein/Dihydroxybiphenyl dioxygenase"/>
    <property type="match status" value="1"/>
</dbReference>
<comment type="caution">
    <text evidence="2">The sequence shown here is derived from an EMBL/GenBank/DDBJ whole genome shotgun (WGS) entry which is preliminary data.</text>
</comment>
<dbReference type="Proteomes" id="UP000033411">
    <property type="component" value="Unassembled WGS sequence"/>
</dbReference>
<dbReference type="CDD" id="cd06588">
    <property type="entry name" value="PhnB_like"/>
    <property type="match status" value="1"/>
</dbReference>
<feature type="domain" description="PhnB-like" evidence="1">
    <location>
        <begin position="4"/>
        <end position="129"/>
    </location>
</feature>
<dbReference type="OrthoDB" id="9806473at2"/>
<dbReference type="Pfam" id="PF06983">
    <property type="entry name" value="3-dmu-9_3-mt"/>
    <property type="match status" value="1"/>
</dbReference>
<dbReference type="Gene3D" id="3.30.720.110">
    <property type="match status" value="1"/>
</dbReference>
<keyword evidence="2" id="KW-0489">Methyltransferase</keyword>
<dbReference type="PIRSF" id="PIRSF021700">
    <property type="entry name" value="3_dmu_93_MTrfase"/>
    <property type="match status" value="1"/>
</dbReference>
<evidence type="ECO:0000313" key="2">
    <source>
        <dbReference type="EMBL" id="KKC35237.1"/>
    </source>
</evidence>
<proteinExistence type="predicted"/>
<evidence type="ECO:0000313" key="3">
    <source>
        <dbReference type="Proteomes" id="UP000033411"/>
    </source>
</evidence>
<name>A0A0F5Q2W1_9HYPH</name>
<dbReference type="PATRIC" id="fig|1293439.3.peg.3399"/>
<gene>
    <name evidence="2" type="ORF">WH87_16660</name>
</gene>
<organism evidence="2 3">
    <name type="scientific">Devosia epidermidihirudinis</name>
    <dbReference type="NCBI Taxonomy" id="1293439"/>
    <lineage>
        <taxon>Bacteria</taxon>
        <taxon>Pseudomonadati</taxon>
        <taxon>Pseudomonadota</taxon>
        <taxon>Alphaproteobacteria</taxon>
        <taxon>Hyphomicrobiales</taxon>
        <taxon>Devosiaceae</taxon>
        <taxon>Devosia</taxon>
    </lineage>
</organism>
<reference evidence="2 3" key="1">
    <citation type="submission" date="2015-03" db="EMBL/GenBank/DDBJ databases">
        <authorList>
            <person name="Lepp D."/>
            <person name="Hassan Y.I."/>
            <person name="Li X.-Z."/>
            <person name="Zhou T."/>
        </authorList>
    </citation>
    <scope>NUCLEOTIDE SEQUENCE [LARGE SCALE GENOMIC DNA]</scope>
    <source>
        <strain evidence="2 3">E84</strain>
    </source>
</reference>
<accession>A0A0F5Q2W1</accession>
<keyword evidence="3" id="KW-1185">Reference proteome</keyword>
<evidence type="ECO:0000259" key="1">
    <source>
        <dbReference type="Pfam" id="PF06983"/>
    </source>
</evidence>
<dbReference type="STRING" id="1293439.WH87_16660"/>
<dbReference type="RefSeq" id="WP_046139003.1">
    <property type="nucleotide sequence ID" value="NZ_LANJ01000046.1"/>
</dbReference>